<evidence type="ECO:0000313" key="2">
    <source>
        <dbReference type="Proteomes" id="UP000789920"/>
    </source>
</evidence>
<evidence type="ECO:0000313" key="1">
    <source>
        <dbReference type="EMBL" id="CAG8496897.1"/>
    </source>
</evidence>
<keyword evidence="2" id="KW-1185">Reference proteome</keyword>
<sequence>MSSEKNEPSIKNRELAAKFGISESSCSEILAKSDHWLSINLTSNSANNKQNKRPVFVNVESAVALWVEHVIGNKQTLTGYLIQNKAKEFAQLLNEDKFNASNRWLHNFKQRHNIREYKCQSEADSAPLDKLPEFRNKLQSIIQPYQLDNIFNYDETSLYYRLEPSRQVQTLSYSKPNEVSDETIRNCWHKTGILPVKLDNNDLPLDDYHYDEYYSDQLEIDNELSTTAIPSNQEIIAALQEDDDDESEPPIQISLNTAMESLKNIRLFLANPPENLRIENEDSKIKVQSHNIASSSYASTNTAVPTINSEDSSTHYCYRPESSKVKREETNQKLTMQRIIFGIHLPLRHIMEQGIVSKMRHLPPLPSSHFGLEILMGKDETIDFEDFLNCTDY</sequence>
<organism evidence="1 2">
    <name type="scientific">Racocetra persica</name>
    <dbReference type="NCBI Taxonomy" id="160502"/>
    <lineage>
        <taxon>Eukaryota</taxon>
        <taxon>Fungi</taxon>
        <taxon>Fungi incertae sedis</taxon>
        <taxon>Mucoromycota</taxon>
        <taxon>Glomeromycotina</taxon>
        <taxon>Glomeromycetes</taxon>
        <taxon>Diversisporales</taxon>
        <taxon>Gigasporaceae</taxon>
        <taxon>Racocetra</taxon>
    </lineage>
</organism>
<gene>
    <name evidence="1" type="ORF">RPERSI_LOCUS1643</name>
</gene>
<name>A0ACA9KW40_9GLOM</name>
<proteinExistence type="predicted"/>
<dbReference type="EMBL" id="CAJVQC010001576">
    <property type="protein sequence ID" value="CAG8496897.1"/>
    <property type="molecule type" value="Genomic_DNA"/>
</dbReference>
<comment type="caution">
    <text evidence="1">The sequence shown here is derived from an EMBL/GenBank/DDBJ whole genome shotgun (WGS) entry which is preliminary data.</text>
</comment>
<protein>
    <submittedName>
        <fullName evidence="1">23643_t:CDS:1</fullName>
    </submittedName>
</protein>
<reference evidence="1" key="1">
    <citation type="submission" date="2021-06" db="EMBL/GenBank/DDBJ databases">
        <authorList>
            <person name="Kallberg Y."/>
            <person name="Tangrot J."/>
            <person name="Rosling A."/>
        </authorList>
    </citation>
    <scope>NUCLEOTIDE SEQUENCE</scope>
    <source>
        <strain evidence="1">MA461A</strain>
    </source>
</reference>
<accession>A0ACA9KW40</accession>
<dbReference type="Proteomes" id="UP000789920">
    <property type="component" value="Unassembled WGS sequence"/>
</dbReference>